<reference evidence="5 6" key="1">
    <citation type="journal article" date="2014" name="Genome Announc.">
        <title>Draft genome sequence of the pathogenic fungus Scedosporium apiospermum.</title>
        <authorList>
            <person name="Vandeputte P."/>
            <person name="Ghamrawi S."/>
            <person name="Rechenmann M."/>
            <person name="Iltis A."/>
            <person name="Giraud S."/>
            <person name="Fleury M."/>
            <person name="Thornton C."/>
            <person name="Delhaes L."/>
            <person name="Meyer W."/>
            <person name="Papon N."/>
            <person name="Bouchara J.P."/>
        </authorList>
    </citation>
    <scope>NUCLEOTIDE SEQUENCE [LARGE SCALE GENOMIC DNA]</scope>
    <source>
        <strain evidence="5 6">IHEM 14462</strain>
    </source>
</reference>
<evidence type="ECO:0000256" key="2">
    <source>
        <dbReference type="ARBA" id="ARBA00022801"/>
    </source>
</evidence>
<dbReference type="InterPro" id="IPR002018">
    <property type="entry name" value="CarbesteraseB"/>
</dbReference>
<dbReference type="OrthoDB" id="408631at2759"/>
<sequence>MAISTVHRLTSILCLIVSAVACAKGPIIDTTSGTVRGYYPDAATRAFLGIPYAQPPLGSLRFKPPQPIKEKAKGVIDATEFGLSCYQQRTAVAGATSLTPTTGESEDCLTLNIWGSAEPSRRLKPVFVYRMNIFGFANSPALPEKNAGIRDLRLAVEWLRDNIAAFGGDPKRMVLGGQSAGSISTSIYAFAYPNDPIVQGFIMQSGQALTMPPIPDDTAEWTNLAEKVGCRSSNSTEELTCMQEIDSFTLKRTLSPEDLNPIGVAATLPTIDNVTVFSQDTYLSLAAAGKFAKIPALRGLTDKEGNALTNFTPEGPANQTINDFLTTYWYNCPTAMEAKANIYLAEVALVFGTINNVRQRDPEPYELQAQDYLQEAWVAFIKNPRRGLKDFGWPSYNPNTTSLVEVFKDNSINASFADPSTYDAVC</sequence>
<dbReference type="InterPro" id="IPR050654">
    <property type="entry name" value="AChE-related_enzymes"/>
</dbReference>
<dbReference type="GO" id="GO:0052689">
    <property type="term" value="F:carboxylic ester hydrolase activity"/>
    <property type="evidence" value="ECO:0007669"/>
    <property type="project" value="TreeGrafter"/>
</dbReference>
<gene>
    <name evidence="5" type="ORF">SAPIO_CDS6941</name>
</gene>
<proteinExistence type="inferred from homology"/>
<evidence type="ECO:0000259" key="4">
    <source>
        <dbReference type="Pfam" id="PF00135"/>
    </source>
</evidence>
<dbReference type="PROSITE" id="PS00122">
    <property type="entry name" value="CARBOXYLESTERASE_B_1"/>
    <property type="match status" value="1"/>
</dbReference>
<dbReference type="InterPro" id="IPR019826">
    <property type="entry name" value="Carboxylesterase_B_AS"/>
</dbReference>
<feature type="signal peptide" evidence="3">
    <location>
        <begin position="1"/>
        <end position="23"/>
    </location>
</feature>
<dbReference type="SUPFAM" id="SSF53474">
    <property type="entry name" value="alpha/beta-Hydrolases"/>
    <property type="match status" value="1"/>
</dbReference>
<dbReference type="Gene3D" id="3.40.50.1820">
    <property type="entry name" value="alpha/beta hydrolase"/>
    <property type="match status" value="2"/>
</dbReference>
<dbReference type="EC" id="3.1.1.-" evidence="3"/>
<comment type="similarity">
    <text evidence="1 3">Belongs to the type-B carboxylesterase/lipase family.</text>
</comment>
<evidence type="ECO:0000256" key="1">
    <source>
        <dbReference type="ARBA" id="ARBA00005964"/>
    </source>
</evidence>
<feature type="domain" description="Carboxylesterase type B" evidence="4">
    <location>
        <begin position="128"/>
        <end position="317"/>
    </location>
</feature>
<protein>
    <recommendedName>
        <fullName evidence="3">Carboxylic ester hydrolase</fullName>
        <ecNumber evidence="3">3.1.1.-</ecNumber>
    </recommendedName>
</protein>
<evidence type="ECO:0000313" key="5">
    <source>
        <dbReference type="EMBL" id="KEZ41631.1"/>
    </source>
</evidence>
<keyword evidence="6" id="KW-1185">Reference proteome</keyword>
<dbReference type="EMBL" id="JOWA01000109">
    <property type="protein sequence ID" value="KEZ41631.1"/>
    <property type="molecule type" value="Genomic_DNA"/>
</dbReference>
<keyword evidence="3" id="KW-0732">Signal</keyword>
<dbReference type="PANTHER" id="PTHR43918">
    <property type="entry name" value="ACETYLCHOLINESTERASE"/>
    <property type="match status" value="1"/>
</dbReference>
<dbReference type="OMA" id="SYHQADI"/>
<dbReference type="InterPro" id="IPR029058">
    <property type="entry name" value="AB_hydrolase_fold"/>
</dbReference>
<dbReference type="HOGENOM" id="CLU_006586_15_2_1"/>
<keyword evidence="2 3" id="KW-0378">Hydrolase</keyword>
<dbReference type="AlphaFoldDB" id="A0A084G2R9"/>
<evidence type="ECO:0000313" key="6">
    <source>
        <dbReference type="Proteomes" id="UP000028545"/>
    </source>
</evidence>
<evidence type="ECO:0000256" key="3">
    <source>
        <dbReference type="RuleBase" id="RU361235"/>
    </source>
</evidence>
<dbReference type="RefSeq" id="XP_016641430.1">
    <property type="nucleotide sequence ID" value="XM_016788906.1"/>
</dbReference>
<dbReference type="Pfam" id="PF00135">
    <property type="entry name" value="COesterase"/>
    <property type="match status" value="1"/>
</dbReference>
<comment type="caution">
    <text evidence="5">The sequence shown here is derived from an EMBL/GenBank/DDBJ whole genome shotgun (WGS) entry which is preliminary data.</text>
</comment>
<dbReference type="PANTHER" id="PTHR43918:SF4">
    <property type="entry name" value="CARBOXYLIC ESTER HYDROLASE"/>
    <property type="match status" value="1"/>
</dbReference>
<feature type="chain" id="PRO_5005105888" description="Carboxylic ester hydrolase" evidence="3">
    <location>
        <begin position="24"/>
        <end position="426"/>
    </location>
</feature>
<organism evidence="5 6">
    <name type="scientific">Pseudallescheria apiosperma</name>
    <name type="common">Scedosporium apiospermum</name>
    <dbReference type="NCBI Taxonomy" id="563466"/>
    <lineage>
        <taxon>Eukaryota</taxon>
        <taxon>Fungi</taxon>
        <taxon>Dikarya</taxon>
        <taxon>Ascomycota</taxon>
        <taxon>Pezizomycotina</taxon>
        <taxon>Sordariomycetes</taxon>
        <taxon>Hypocreomycetidae</taxon>
        <taxon>Microascales</taxon>
        <taxon>Microascaceae</taxon>
        <taxon>Scedosporium</taxon>
    </lineage>
</organism>
<accession>A0A084G2R9</accession>
<dbReference type="GeneID" id="27726013"/>
<dbReference type="KEGG" id="sapo:SAPIO_CDS6941"/>
<dbReference type="Proteomes" id="UP000028545">
    <property type="component" value="Unassembled WGS sequence"/>
</dbReference>
<name>A0A084G2R9_PSEDA</name>
<dbReference type="VEuPathDB" id="FungiDB:SAPIO_CDS6941"/>